<dbReference type="EMBL" id="BPVZ01000024">
    <property type="protein sequence ID" value="GKV06266.1"/>
    <property type="molecule type" value="Genomic_DNA"/>
</dbReference>
<dbReference type="Gene3D" id="1.25.40.10">
    <property type="entry name" value="Tetratricopeptide repeat domain"/>
    <property type="match status" value="1"/>
</dbReference>
<evidence type="ECO:0000256" key="1">
    <source>
        <dbReference type="ARBA" id="ARBA00007626"/>
    </source>
</evidence>
<organism evidence="4 5">
    <name type="scientific">Rubroshorea leprosula</name>
    <dbReference type="NCBI Taxonomy" id="152421"/>
    <lineage>
        <taxon>Eukaryota</taxon>
        <taxon>Viridiplantae</taxon>
        <taxon>Streptophyta</taxon>
        <taxon>Embryophyta</taxon>
        <taxon>Tracheophyta</taxon>
        <taxon>Spermatophyta</taxon>
        <taxon>Magnoliopsida</taxon>
        <taxon>eudicotyledons</taxon>
        <taxon>Gunneridae</taxon>
        <taxon>Pentapetalae</taxon>
        <taxon>rosids</taxon>
        <taxon>malvids</taxon>
        <taxon>Malvales</taxon>
        <taxon>Dipterocarpaceae</taxon>
        <taxon>Rubroshorea</taxon>
    </lineage>
</organism>
<dbReference type="NCBIfam" id="TIGR00756">
    <property type="entry name" value="PPR"/>
    <property type="match status" value="1"/>
</dbReference>
<comment type="similarity">
    <text evidence="1">Belongs to the PPR family. P subfamily.</text>
</comment>
<evidence type="ECO:0000256" key="3">
    <source>
        <dbReference type="PROSITE-ProRule" id="PRU00708"/>
    </source>
</evidence>
<dbReference type="Proteomes" id="UP001054252">
    <property type="component" value="Unassembled WGS sequence"/>
</dbReference>
<reference evidence="4 5" key="1">
    <citation type="journal article" date="2021" name="Commun. Biol.">
        <title>The genome of Shorea leprosula (Dipterocarpaceae) highlights the ecological relevance of drought in aseasonal tropical rainforests.</title>
        <authorList>
            <person name="Ng K.K.S."/>
            <person name="Kobayashi M.J."/>
            <person name="Fawcett J.A."/>
            <person name="Hatakeyama M."/>
            <person name="Paape T."/>
            <person name="Ng C.H."/>
            <person name="Ang C.C."/>
            <person name="Tnah L.H."/>
            <person name="Lee C.T."/>
            <person name="Nishiyama T."/>
            <person name="Sese J."/>
            <person name="O'Brien M.J."/>
            <person name="Copetti D."/>
            <person name="Mohd Noor M.I."/>
            <person name="Ong R.C."/>
            <person name="Putra M."/>
            <person name="Sireger I.Z."/>
            <person name="Indrioko S."/>
            <person name="Kosugi Y."/>
            <person name="Izuno A."/>
            <person name="Isagi Y."/>
            <person name="Lee S.L."/>
            <person name="Shimizu K.K."/>
        </authorList>
    </citation>
    <scope>NUCLEOTIDE SEQUENCE [LARGE SCALE GENOMIC DNA]</scope>
    <source>
        <strain evidence="4">214</strain>
    </source>
</reference>
<sequence>MSCVLSVDAYRSLAKGLCKIGEIDAPMMLVDDCLANATSGPMAFKYTHAVINVCRSGAEKVMEVMNEMLQEGCLLDDVLCSTIISGMCKHGTIEEAREIFTNLLSVCMHAYLSEYEEQSLIGAWSMYILL</sequence>
<name>A0AAV5J2H3_9ROSI</name>
<keyword evidence="2" id="KW-0677">Repeat</keyword>
<dbReference type="PANTHER" id="PTHR47941">
    <property type="entry name" value="PENTATRICOPEPTIDE REPEAT-CONTAINING PROTEIN 3, MITOCHONDRIAL"/>
    <property type="match status" value="1"/>
</dbReference>
<evidence type="ECO:0008006" key="6">
    <source>
        <dbReference type="Google" id="ProtNLM"/>
    </source>
</evidence>
<keyword evidence="5" id="KW-1185">Reference proteome</keyword>
<feature type="repeat" description="PPR" evidence="3">
    <location>
        <begin position="76"/>
        <end position="110"/>
    </location>
</feature>
<evidence type="ECO:0000313" key="5">
    <source>
        <dbReference type="Proteomes" id="UP001054252"/>
    </source>
</evidence>
<dbReference type="InterPro" id="IPR002885">
    <property type="entry name" value="PPR_rpt"/>
</dbReference>
<gene>
    <name evidence="4" type="ORF">SLEP1_g18165</name>
</gene>
<evidence type="ECO:0000313" key="4">
    <source>
        <dbReference type="EMBL" id="GKV06266.1"/>
    </source>
</evidence>
<dbReference type="AlphaFoldDB" id="A0AAV5J2H3"/>
<evidence type="ECO:0000256" key="2">
    <source>
        <dbReference type="ARBA" id="ARBA00022737"/>
    </source>
</evidence>
<comment type="caution">
    <text evidence="4">The sequence shown here is derived from an EMBL/GenBank/DDBJ whole genome shotgun (WGS) entry which is preliminary data.</text>
</comment>
<dbReference type="InterPro" id="IPR011990">
    <property type="entry name" value="TPR-like_helical_dom_sf"/>
</dbReference>
<accession>A0AAV5J2H3</accession>
<dbReference type="PROSITE" id="PS51375">
    <property type="entry name" value="PPR"/>
    <property type="match status" value="1"/>
</dbReference>
<dbReference type="Pfam" id="PF01535">
    <property type="entry name" value="PPR"/>
    <property type="match status" value="1"/>
</dbReference>
<protein>
    <recommendedName>
        <fullName evidence="6">Pentatricopeptide repeat-containing protein</fullName>
    </recommendedName>
</protein>
<proteinExistence type="inferred from homology"/>